<feature type="chain" id="PRO_5031170038" evidence="2">
    <location>
        <begin position="22"/>
        <end position="164"/>
    </location>
</feature>
<evidence type="ECO:0000256" key="1">
    <source>
        <dbReference type="SAM" id="MobiDB-lite"/>
    </source>
</evidence>
<gene>
    <name evidence="3" type="ORF">PARE0329_LOCUS565</name>
</gene>
<protein>
    <submittedName>
        <fullName evidence="3">Uncharacterized protein</fullName>
    </submittedName>
</protein>
<sequence length="164" mass="16870">MRGLASLCFLVGAIQLSSIEAFVSSSQARDTCPLKAASDDHFADRSRRDSFASIVGAAFGAAAVMSSPAPAMAAADCMKDCLKNCLLIAPKDKDYCTDSCTAYCAQDDRTDGLSGSVSAANGEVGILGGSFGQGTVPKGEDKPPSLKLPGLDFSSENGKKLLGY</sequence>
<reference evidence="3" key="1">
    <citation type="submission" date="2021-01" db="EMBL/GenBank/DDBJ databases">
        <authorList>
            <person name="Corre E."/>
            <person name="Pelletier E."/>
            <person name="Niang G."/>
            <person name="Scheremetjew M."/>
            <person name="Finn R."/>
            <person name="Kale V."/>
            <person name="Holt S."/>
            <person name="Cochrane G."/>
            <person name="Meng A."/>
            <person name="Brown T."/>
            <person name="Cohen L."/>
        </authorList>
    </citation>
    <scope>NUCLEOTIDE SEQUENCE</scope>
    <source>
        <strain evidence="3">B593</strain>
    </source>
</reference>
<accession>A0A7R9ZU01</accession>
<dbReference type="EMBL" id="HBEH01000792">
    <property type="protein sequence ID" value="CAD8343930.1"/>
    <property type="molecule type" value="Transcribed_RNA"/>
</dbReference>
<feature type="region of interest" description="Disordered" evidence="1">
    <location>
        <begin position="131"/>
        <end position="164"/>
    </location>
</feature>
<evidence type="ECO:0000313" key="3">
    <source>
        <dbReference type="EMBL" id="CAD8343930.1"/>
    </source>
</evidence>
<name>A0A7R9ZU01_9STRA</name>
<organism evidence="3">
    <name type="scientific">Pseudo-nitzschia arenysensis</name>
    <dbReference type="NCBI Taxonomy" id="697910"/>
    <lineage>
        <taxon>Eukaryota</taxon>
        <taxon>Sar</taxon>
        <taxon>Stramenopiles</taxon>
        <taxon>Ochrophyta</taxon>
        <taxon>Bacillariophyta</taxon>
        <taxon>Bacillariophyceae</taxon>
        <taxon>Bacillariophycidae</taxon>
        <taxon>Bacillariales</taxon>
        <taxon>Bacillariaceae</taxon>
        <taxon>Pseudo-nitzschia</taxon>
    </lineage>
</organism>
<evidence type="ECO:0000256" key="2">
    <source>
        <dbReference type="SAM" id="SignalP"/>
    </source>
</evidence>
<proteinExistence type="predicted"/>
<keyword evidence="2" id="KW-0732">Signal</keyword>
<feature type="signal peptide" evidence="2">
    <location>
        <begin position="1"/>
        <end position="21"/>
    </location>
</feature>
<dbReference type="AlphaFoldDB" id="A0A7R9ZU01"/>